<gene>
    <name evidence="8" type="ORF">METZ01_LOCUS30040</name>
</gene>
<dbReference type="PRINTS" id="PR00738">
    <property type="entry name" value="GLHYDRLASE20"/>
</dbReference>
<dbReference type="EMBL" id="UINC01001306">
    <property type="protein sequence ID" value="SUZ77186.1"/>
    <property type="molecule type" value="Genomic_DNA"/>
</dbReference>
<dbReference type="Gene3D" id="3.30.379.10">
    <property type="entry name" value="Chitobiase/beta-hexosaminidase domain 2-like"/>
    <property type="match status" value="1"/>
</dbReference>
<dbReference type="CDD" id="cd06563">
    <property type="entry name" value="GH20_chitobiase-like"/>
    <property type="match status" value="1"/>
</dbReference>
<dbReference type="Pfam" id="PF02838">
    <property type="entry name" value="Glyco_hydro_20b"/>
    <property type="match status" value="1"/>
</dbReference>
<accession>A0A381QD21</accession>
<dbReference type="InterPro" id="IPR015882">
    <property type="entry name" value="HEX_bac_N"/>
</dbReference>
<evidence type="ECO:0000256" key="2">
    <source>
        <dbReference type="ARBA" id="ARBA00006285"/>
    </source>
</evidence>
<dbReference type="GO" id="GO:0005975">
    <property type="term" value="P:carbohydrate metabolic process"/>
    <property type="evidence" value="ECO:0007669"/>
    <property type="project" value="InterPro"/>
</dbReference>
<dbReference type="SUPFAM" id="SSF51445">
    <property type="entry name" value="(Trans)glycosidases"/>
    <property type="match status" value="1"/>
</dbReference>
<dbReference type="PANTHER" id="PTHR22600:SF57">
    <property type="entry name" value="BETA-N-ACETYLHEXOSAMINIDASE"/>
    <property type="match status" value="1"/>
</dbReference>
<dbReference type="InterPro" id="IPR029018">
    <property type="entry name" value="Hex-like_dom2"/>
</dbReference>
<dbReference type="GO" id="GO:0016020">
    <property type="term" value="C:membrane"/>
    <property type="evidence" value="ECO:0007669"/>
    <property type="project" value="TreeGrafter"/>
</dbReference>
<evidence type="ECO:0000259" key="7">
    <source>
        <dbReference type="Pfam" id="PF02838"/>
    </source>
</evidence>
<comment type="catalytic activity">
    <reaction evidence="1">
        <text>Hydrolysis of terminal non-reducing N-acetyl-D-hexosamine residues in N-acetyl-beta-D-hexosaminides.</text>
        <dbReference type="EC" id="3.2.1.52"/>
    </reaction>
</comment>
<dbReference type="InterPro" id="IPR017853">
    <property type="entry name" value="GH"/>
</dbReference>
<feature type="domain" description="Beta-hexosaminidase bacterial type N-terminal" evidence="7">
    <location>
        <begin position="130"/>
        <end position="247"/>
    </location>
</feature>
<evidence type="ECO:0000256" key="1">
    <source>
        <dbReference type="ARBA" id="ARBA00001231"/>
    </source>
</evidence>
<dbReference type="GO" id="GO:0030203">
    <property type="term" value="P:glycosaminoglycan metabolic process"/>
    <property type="evidence" value="ECO:0007669"/>
    <property type="project" value="TreeGrafter"/>
</dbReference>
<organism evidence="8">
    <name type="scientific">marine metagenome</name>
    <dbReference type="NCBI Taxonomy" id="408172"/>
    <lineage>
        <taxon>unclassified sequences</taxon>
        <taxon>metagenomes</taxon>
        <taxon>ecological metagenomes</taxon>
    </lineage>
</organism>
<evidence type="ECO:0000256" key="5">
    <source>
        <dbReference type="ARBA" id="ARBA00023295"/>
    </source>
</evidence>
<evidence type="ECO:0000313" key="8">
    <source>
        <dbReference type="EMBL" id="SUZ77186.1"/>
    </source>
</evidence>
<evidence type="ECO:0000256" key="3">
    <source>
        <dbReference type="ARBA" id="ARBA00012663"/>
    </source>
</evidence>
<dbReference type="GO" id="GO:0004563">
    <property type="term" value="F:beta-N-acetylhexosaminidase activity"/>
    <property type="evidence" value="ECO:0007669"/>
    <property type="project" value="UniProtKB-EC"/>
</dbReference>
<evidence type="ECO:0000259" key="6">
    <source>
        <dbReference type="Pfam" id="PF00728"/>
    </source>
</evidence>
<feature type="domain" description="Glycoside hydrolase family 20 catalytic" evidence="6">
    <location>
        <begin position="251"/>
        <end position="597"/>
    </location>
</feature>
<name>A0A381QD21_9ZZZZ</name>
<evidence type="ECO:0000256" key="4">
    <source>
        <dbReference type="ARBA" id="ARBA00022801"/>
    </source>
</evidence>
<dbReference type="InterPro" id="IPR025705">
    <property type="entry name" value="Beta_hexosaminidase_sua/sub"/>
</dbReference>
<dbReference type="InterPro" id="IPR015883">
    <property type="entry name" value="Glyco_hydro_20_cat"/>
</dbReference>
<dbReference type="Pfam" id="PF00728">
    <property type="entry name" value="Glyco_hydro_20"/>
    <property type="match status" value="1"/>
</dbReference>
<keyword evidence="4" id="KW-0378">Hydrolase</keyword>
<dbReference type="Gene3D" id="3.20.20.80">
    <property type="entry name" value="Glycosidases"/>
    <property type="match status" value="1"/>
</dbReference>
<dbReference type="SUPFAM" id="SSF55545">
    <property type="entry name" value="beta-N-acetylhexosaminidase-like domain"/>
    <property type="match status" value="1"/>
</dbReference>
<dbReference type="AlphaFoldDB" id="A0A381QD21"/>
<protein>
    <recommendedName>
        <fullName evidence="3">beta-N-acetylhexosaminidase</fullName>
        <ecNumber evidence="3">3.2.1.52</ecNumber>
    </recommendedName>
</protein>
<dbReference type="PANTHER" id="PTHR22600">
    <property type="entry name" value="BETA-HEXOSAMINIDASE"/>
    <property type="match status" value="1"/>
</dbReference>
<dbReference type="EC" id="3.2.1.52" evidence="3"/>
<reference evidence="8" key="1">
    <citation type="submission" date="2018-05" db="EMBL/GenBank/DDBJ databases">
        <authorList>
            <person name="Lanie J.A."/>
            <person name="Ng W.-L."/>
            <person name="Kazmierczak K.M."/>
            <person name="Andrzejewski T.M."/>
            <person name="Davidsen T.M."/>
            <person name="Wayne K.J."/>
            <person name="Tettelin H."/>
            <person name="Glass J.I."/>
            <person name="Rusch D."/>
            <person name="Podicherti R."/>
            <person name="Tsui H.-C.T."/>
            <person name="Winkler M.E."/>
        </authorList>
    </citation>
    <scope>NUCLEOTIDE SEQUENCE</scope>
</reference>
<comment type="similarity">
    <text evidence="2">Belongs to the glycosyl hydrolase 20 family.</text>
</comment>
<keyword evidence="5" id="KW-0326">Glycosidase</keyword>
<proteinExistence type="inferred from homology"/>
<sequence>MKLFTQTAEDGVIAARFVYNGKPEITGFRICFSLLSTCTTVSGCRIEHQLGGYTELMPDSPILLKDGQEWEFSFKYDFERHAPLNVSWGPTGAYLKLKNGQSVDVFSEPLKFLYIPSQPVKQHSPVEPELRLIPHPVLWEKATGTCDLSHGFCLPQIPPAEIQKVINAFSSLINRYAFKETLSSAGVTIHLENLHQKVKDEAYELDITAESVSIRASGYNGFFYALISLLQLKESGDGIVPCGRIEDSPRFSWRGQHLDCARHYYKVDSILRLLDLMSFLKLNRFHWHLIDDEAFRLELSSVPELADRTGMRGHGCTIPGVFGGSKGPTGGTYSAEDVSRIIEHASSLGISVMPEIEIPAHALALLRVFPEMRDPEDQSVEFSVQGYSENTINPAMPATWKFLKIVLPEISGLFPFGLVHLGCDELPPGVWEKSPAIEKLKLEQALETTDDVLEWTMQRAAKILVEAGVRPAAWEEAASGDNGGIGNDALLFSWSGHEAGLKAAREGYEVVMSPAQHVYFDMAQSENPLDRGVSWAAIVSMEDALAWDPVPLEEPELEQNIIGIQGALWSETIIKDKDMDTMLVPRILALSEVSWSSTLRKRSLPEFMGTVKYFSRVLNQLGWESYQLN</sequence>